<dbReference type="GO" id="GO:0006097">
    <property type="term" value="P:glyoxylate cycle"/>
    <property type="evidence" value="ECO:0007669"/>
    <property type="project" value="UniProtKB-KW"/>
</dbReference>
<gene>
    <name evidence="13" type="ORF">AVDCRST_MAG40-2320</name>
</gene>
<keyword evidence="2" id="KW-0963">Cytoplasm</keyword>
<evidence type="ECO:0000256" key="4">
    <source>
        <dbReference type="ARBA" id="ARBA00022532"/>
    </source>
</evidence>
<organism evidence="13">
    <name type="scientific">uncultured Gemmatimonadaceae bacterium</name>
    <dbReference type="NCBI Taxonomy" id="246130"/>
    <lineage>
        <taxon>Bacteria</taxon>
        <taxon>Pseudomonadati</taxon>
        <taxon>Gemmatimonadota</taxon>
        <taxon>Gemmatimonadia</taxon>
        <taxon>Gemmatimonadales</taxon>
        <taxon>Gemmatimonadaceae</taxon>
        <taxon>environmental samples</taxon>
    </lineage>
</organism>
<dbReference type="InterPro" id="IPR046854">
    <property type="entry name" value="AceK_regulatory"/>
</dbReference>
<evidence type="ECO:0000259" key="12">
    <source>
        <dbReference type="Pfam" id="PF20423"/>
    </source>
</evidence>
<evidence type="ECO:0000256" key="5">
    <source>
        <dbReference type="ARBA" id="ARBA00022679"/>
    </source>
</evidence>
<accession>A0A6J4LPP0</accession>
<dbReference type="GO" id="GO:0005737">
    <property type="term" value="C:cytoplasm"/>
    <property type="evidence" value="ECO:0007669"/>
    <property type="project" value="InterPro"/>
</dbReference>
<evidence type="ECO:0000256" key="3">
    <source>
        <dbReference type="ARBA" id="ARBA00022527"/>
    </source>
</evidence>
<sequence length="361" mass="40771">LVGRLCGASGALPLVIALLNGPDGVVADAVLTSSDEASVVFGFAWSYFHVDAPRPSATVAFLHAIMPNKRIDELYTAIGYNKHGKTELYRALSHHLEAADARFEEADGTKGLVMTVFTLPSFNIVLKIIRDRIGAPKRTTRRQVMEQYHRVFVRDRVGRLADAQLFQGLEFRRSCFSEPLLAELLAAAPSVVRVDGDRVALRHLYTERRVRPLNLYLQEVDDAAADAAIVDYGRAIRDLAATNIFTGDLLLKNFGVSRHGRVIFYDYDELALLTECTFRELPTPRSDEDELSAEPWFSVGEHDVFPEEFVPFLLPPGRLRDVFLDHHADLLDPRWWRAVQERQRAGELVETYPYPAARRLR</sequence>
<reference evidence="13" key="1">
    <citation type="submission" date="2020-02" db="EMBL/GenBank/DDBJ databases">
        <authorList>
            <person name="Meier V. D."/>
        </authorList>
    </citation>
    <scope>NUCLEOTIDE SEQUENCE</scope>
    <source>
        <strain evidence="13">AVDCRST_MAG40</strain>
    </source>
</reference>
<dbReference type="GO" id="GO:0004674">
    <property type="term" value="F:protein serine/threonine kinase activity"/>
    <property type="evidence" value="ECO:0007669"/>
    <property type="project" value="UniProtKB-KW"/>
</dbReference>
<dbReference type="GO" id="GO:0006006">
    <property type="term" value="P:glucose metabolic process"/>
    <property type="evidence" value="ECO:0007669"/>
    <property type="project" value="InterPro"/>
</dbReference>
<keyword evidence="10" id="KW-0904">Protein phosphatase</keyword>
<evidence type="ECO:0000256" key="9">
    <source>
        <dbReference type="ARBA" id="ARBA00022840"/>
    </source>
</evidence>
<keyword evidence="8 13" id="KW-0378">Hydrolase</keyword>
<dbReference type="GO" id="GO:0004721">
    <property type="term" value="F:phosphoprotein phosphatase activity"/>
    <property type="evidence" value="ECO:0007669"/>
    <property type="project" value="UniProtKB-KW"/>
</dbReference>
<feature type="domain" description="Isocitrate dehydrogenase kinase/phosphatase (AceK) kinase" evidence="11">
    <location>
        <begin position="102"/>
        <end position="355"/>
    </location>
</feature>
<dbReference type="Pfam" id="PF06315">
    <property type="entry name" value="AceK_kinase"/>
    <property type="match status" value="1"/>
</dbReference>
<evidence type="ECO:0000256" key="7">
    <source>
        <dbReference type="ARBA" id="ARBA00022777"/>
    </source>
</evidence>
<keyword evidence="6" id="KW-0547">Nucleotide-binding</keyword>
<dbReference type="GO" id="GO:0016208">
    <property type="term" value="F:AMP binding"/>
    <property type="evidence" value="ECO:0007669"/>
    <property type="project" value="TreeGrafter"/>
</dbReference>
<dbReference type="InterPro" id="IPR046855">
    <property type="entry name" value="AceK_kinase"/>
</dbReference>
<evidence type="ECO:0000256" key="10">
    <source>
        <dbReference type="ARBA" id="ARBA00022912"/>
    </source>
</evidence>
<dbReference type="GO" id="GO:0006099">
    <property type="term" value="P:tricarboxylic acid cycle"/>
    <property type="evidence" value="ECO:0007669"/>
    <property type="project" value="UniProtKB-KW"/>
</dbReference>
<evidence type="ECO:0000256" key="8">
    <source>
        <dbReference type="ARBA" id="ARBA00022801"/>
    </source>
</evidence>
<keyword evidence="7 13" id="KW-0418">Kinase</keyword>
<keyword evidence="5 13" id="KW-0808">Transferase</keyword>
<evidence type="ECO:0000256" key="2">
    <source>
        <dbReference type="ARBA" id="ARBA00022490"/>
    </source>
</evidence>
<keyword evidence="4" id="KW-0816">Tricarboxylic acid cycle</keyword>
<dbReference type="AlphaFoldDB" id="A0A6J4LPP0"/>
<dbReference type="PANTHER" id="PTHR39559">
    <property type="match status" value="1"/>
</dbReference>
<evidence type="ECO:0000313" key="13">
    <source>
        <dbReference type="EMBL" id="CAA9339272.1"/>
    </source>
</evidence>
<name>A0A6J4LPP0_9BACT</name>
<dbReference type="GO" id="GO:0005524">
    <property type="term" value="F:ATP binding"/>
    <property type="evidence" value="ECO:0007669"/>
    <property type="project" value="UniProtKB-KW"/>
</dbReference>
<evidence type="ECO:0000256" key="1">
    <source>
        <dbReference type="ARBA" id="ARBA00022435"/>
    </source>
</evidence>
<dbReference type="InterPro" id="IPR010452">
    <property type="entry name" value="Isocitrate_DH_AceK"/>
</dbReference>
<feature type="domain" description="Isocitrate dehydrogenase kinase/phosphatase (AceK) regulatory" evidence="12">
    <location>
        <begin position="1"/>
        <end position="98"/>
    </location>
</feature>
<dbReference type="GO" id="GO:0008772">
    <property type="term" value="F:[isocitrate dehydrogenase (NADP+)] kinase activity"/>
    <property type="evidence" value="ECO:0007669"/>
    <property type="project" value="UniProtKB-EC"/>
</dbReference>
<evidence type="ECO:0000259" key="11">
    <source>
        <dbReference type="Pfam" id="PF06315"/>
    </source>
</evidence>
<keyword evidence="3" id="KW-0723">Serine/threonine-protein kinase</keyword>
<dbReference type="PANTHER" id="PTHR39559:SF1">
    <property type="entry name" value="ISOCITRATE DEHYDROGENASE KINASE_PHOSPHATASE"/>
    <property type="match status" value="1"/>
</dbReference>
<protein>
    <submittedName>
        <fullName evidence="13">Isocitrate dehydrogenase phosphatase/kinase</fullName>
        <ecNumber evidence="13">2.7.11.5</ecNumber>
        <ecNumber evidence="13">3.1.3.-</ecNumber>
    </submittedName>
</protein>
<keyword evidence="1" id="KW-0329">Glyoxylate bypass</keyword>
<dbReference type="Pfam" id="PF20423">
    <property type="entry name" value="AceK_regulatory"/>
    <property type="match status" value="1"/>
</dbReference>
<dbReference type="EC" id="2.7.11.5" evidence="13"/>
<dbReference type="EMBL" id="CADCTX010000673">
    <property type="protein sequence ID" value="CAA9339272.1"/>
    <property type="molecule type" value="Genomic_DNA"/>
</dbReference>
<evidence type="ECO:0000256" key="6">
    <source>
        <dbReference type="ARBA" id="ARBA00022741"/>
    </source>
</evidence>
<proteinExistence type="predicted"/>
<feature type="non-terminal residue" evidence="13">
    <location>
        <position position="1"/>
    </location>
</feature>
<dbReference type="EC" id="3.1.3.-" evidence="13"/>
<dbReference type="NCBIfam" id="NF002804">
    <property type="entry name" value="PRK02946.1"/>
    <property type="match status" value="1"/>
</dbReference>
<keyword evidence="9" id="KW-0067">ATP-binding</keyword>